<evidence type="ECO:0000256" key="1">
    <source>
        <dbReference type="SAM" id="MobiDB-lite"/>
    </source>
</evidence>
<organism evidence="3 4">
    <name type="scientific">Paenibacillus pini JCM 16418</name>
    <dbReference type="NCBI Taxonomy" id="1236976"/>
    <lineage>
        <taxon>Bacteria</taxon>
        <taxon>Bacillati</taxon>
        <taxon>Bacillota</taxon>
        <taxon>Bacilli</taxon>
        <taxon>Bacillales</taxon>
        <taxon>Paenibacillaceae</taxon>
        <taxon>Paenibacillus</taxon>
    </lineage>
</organism>
<name>W7Z0L9_9BACL</name>
<feature type="transmembrane region" description="Helical" evidence="2">
    <location>
        <begin position="30"/>
        <end position="54"/>
    </location>
</feature>
<evidence type="ECO:0008006" key="5">
    <source>
        <dbReference type="Google" id="ProtNLM"/>
    </source>
</evidence>
<evidence type="ECO:0000313" key="4">
    <source>
        <dbReference type="Proteomes" id="UP000019364"/>
    </source>
</evidence>
<dbReference type="Pfam" id="PF11772">
    <property type="entry name" value="EpuA"/>
    <property type="match status" value="1"/>
</dbReference>
<dbReference type="EMBL" id="BAVZ01000026">
    <property type="protein sequence ID" value="GAF10521.1"/>
    <property type="molecule type" value="Genomic_DNA"/>
</dbReference>
<feature type="region of interest" description="Disordered" evidence="1">
    <location>
        <begin position="1"/>
        <end position="22"/>
    </location>
</feature>
<comment type="caution">
    <text evidence="3">The sequence shown here is derived from an EMBL/GenBank/DDBJ whole genome shotgun (WGS) entry which is preliminary data.</text>
</comment>
<evidence type="ECO:0000313" key="3">
    <source>
        <dbReference type="EMBL" id="GAF10521.1"/>
    </source>
</evidence>
<gene>
    <name evidence="3" type="ORF">JCM16418_4731</name>
</gene>
<sequence>MNETNQTADKRDKKPVDKPVRRKTAQWRIVVRWMIPLFLIIALIGGMIVGYVVLGKQSFSEVFEWKTWKHVFDLVFAP</sequence>
<dbReference type="STRING" id="1236976.JCM16418_4731"/>
<dbReference type="AlphaFoldDB" id="W7Z0L9"/>
<feature type="compositionally biased region" description="Basic and acidic residues" evidence="1">
    <location>
        <begin position="8"/>
        <end position="19"/>
    </location>
</feature>
<evidence type="ECO:0000256" key="2">
    <source>
        <dbReference type="SAM" id="Phobius"/>
    </source>
</evidence>
<dbReference type="Proteomes" id="UP000019364">
    <property type="component" value="Unassembled WGS sequence"/>
</dbReference>
<protein>
    <recommendedName>
        <fullName evidence="5">DNA-directed RNA polymerase subunit beta</fullName>
    </recommendedName>
</protein>
<keyword evidence="2" id="KW-0472">Membrane</keyword>
<keyword evidence="4" id="KW-1185">Reference proteome</keyword>
<accession>W7Z0L9</accession>
<proteinExistence type="predicted"/>
<keyword evidence="2" id="KW-0812">Transmembrane</keyword>
<dbReference type="InterPro" id="IPR024596">
    <property type="entry name" value="RNApol_su_b/EpuA"/>
</dbReference>
<keyword evidence="2" id="KW-1133">Transmembrane helix</keyword>
<reference evidence="3 4" key="1">
    <citation type="journal article" date="2014" name="Genome Announc.">
        <title>Draft Genome Sequence of Paenibacillus pini JCM 16418T, Isolated from the Rhizosphere of Pine Tree.</title>
        <authorList>
            <person name="Yuki M."/>
            <person name="Oshima K."/>
            <person name="Suda W."/>
            <person name="Oshida Y."/>
            <person name="Kitamura K."/>
            <person name="Iida Y."/>
            <person name="Hattori M."/>
            <person name="Ohkuma M."/>
        </authorList>
    </citation>
    <scope>NUCLEOTIDE SEQUENCE [LARGE SCALE GENOMIC DNA]</scope>
    <source>
        <strain evidence="3 4">JCM 16418</strain>
    </source>
</reference>
<dbReference type="eggNOG" id="ENOG5033DQZ">
    <property type="taxonomic scope" value="Bacteria"/>
</dbReference>
<dbReference type="RefSeq" id="WP_036652995.1">
    <property type="nucleotide sequence ID" value="NZ_BAVZ01000026.1"/>
</dbReference>